<protein>
    <submittedName>
        <fullName evidence="1">Uncharacterized protein</fullName>
    </submittedName>
</protein>
<evidence type="ECO:0000313" key="1">
    <source>
        <dbReference type="EMBL" id="CAH1999048.1"/>
    </source>
</evidence>
<accession>A0A9P0PU81</accession>
<dbReference type="EMBL" id="CAKOFQ010007351">
    <property type="protein sequence ID" value="CAH1999048.1"/>
    <property type="molecule type" value="Genomic_DNA"/>
</dbReference>
<reference evidence="1" key="1">
    <citation type="submission" date="2022-03" db="EMBL/GenBank/DDBJ databases">
        <authorList>
            <person name="Sayadi A."/>
        </authorList>
    </citation>
    <scope>NUCLEOTIDE SEQUENCE</scope>
</reference>
<keyword evidence="2" id="KW-1185">Reference proteome</keyword>
<organism evidence="1 2">
    <name type="scientific">Acanthoscelides obtectus</name>
    <name type="common">Bean weevil</name>
    <name type="synonym">Bruchus obtectus</name>
    <dbReference type="NCBI Taxonomy" id="200917"/>
    <lineage>
        <taxon>Eukaryota</taxon>
        <taxon>Metazoa</taxon>
        <taxon>Ecdysozoa</taxon>
        <taxon>Arthropoda</taxon>
        <taxon>Hexapoda</taxon>
        <taxon>Insecta</taxon>
        <taxon>Pterygota</taxon>
        <taxon>Neoptera</taxon>
        <taxon>Endopterygota</taxon>
        <taxon>Coleoptera</taxon>
        <taxon>Polyphaga</taxon>
        <taxon>Cucujiformia</taxon>
        <taxon>Chrysomeloidea</taxon>
        <taxon>Chrysomelidae</taxon>
        <taxon>Bruchinae</taxon>
        <taxon>Bruchini</taxon>
        <taxon>Acanthoscelides</taxon>
    </lineage>
</organism>
<dbReference type="AlphaFoldDB" id="A0A9P0PU81"/>
<name>A0A9P0PU81_ACAOB</name>
<proteinExistence type="predicted"/>
<sequence>MMDLGVTSLPWLYGCYVVDVRHSPAVLPNRKSRNR</sequence>
<gene>
    <name evidence="1" type="ORF">ACAOBT_LOCUS24764</name>
</gene>
<evidence type="ECO:0000313" key="2">
    <source>
        <dbReference type="Proteomes" id="UP001152888"/>
    </source>
</evidence>
<dbReference type="Proteomes" id="UP001152888">
    <property type="component" value="Unassembled WGS sequence"/>
</dbReference>
<comment type="caution">
    <text evidence="1">The sequence shown here is derived from an EMBL/GenBank/DDBJ whole genome shotgun (WGS) entry which is preliminary data.</text>
</comment>